<dbReference type="InterPro" id="IPR025644">
    <property type="entry name" value="DUF4344"/>
</dbReference>
<dbReference type="EMBL" id="OMOJ01000001">
    <property type="protein sequence ID" value="SPF77829.1"/>
    <property type="molecule type" value="Genomic_DNA"/>
</dbReference>
<keyword evidence="1" id="KW-0732">Signal</keyword>
<gene>
    <name evidence="2" type="ORF">PRI8871_00415</name>
</gene>
<accession>A0A2R8APN4</accession>
<protein>
    <recommendedName>
        <fullName evidence="4">Metallopeptidase</fullName>
    </recommendedName>
</protein>
<keyword evidence="3" id="KW-1185">Reference proteome</keyword>
<evidence type="ECO:0000256" key="1">
    <source>
        <dbReference type="SAM" id="SignalP"/>
    </source>
</evidence>
<name>A0A2R8APN4_9RHOB</name>
<reference evidence="3" key="1">
    <citation type="submission" date="2018-03" db="EMBL/GenBank/DDBJ databases">
        <authorList>
            <person name="Rodrigo-Torres L."/>
            <person name="Arahal R. D."/>
            <person name="Lucena T."/>
        </authorList>
    </citation>
    <scope>NUCLEOTIDE SEQUENCE [LARGE SCALE GENOMIC DNA]</scope>
    <source>
        <strain evidence="3">CECT 8871</strain>
    </source>
</reference>
<dbReference type="Pfam" id="PF14247">
    <property type="entry name" value="DUF4344"/>
    <property type="match status" value="2"/>
</dbReference>
<evidence type="ECO:0000313" key="3">
    <source>
        <dbReference type="Proteomes" id="UP000244904"/>
    </source>
</evidence>
<feature type="chain" id="PRO_5015313162" description="Metallopeptidase" evidence="1">
    <location>
        <begin position="18"/>
        <end position="241"/>
    </location>
</feature>
<organism evidence="2 3">
    <name type="scientific">Pseudoprimorskyibacter insulae</name>
    <dbReference type="NCBI Taxonomy" id="1695997"/>
    <lineage>
        <taxon>Bacteria</taxon>
        <taxon>Pseudomonadati</taxon>
        <taxon>Pseudomonadota</taxon>
        <taxon>Alphaproteobacteria</taxon>
        <taxon>Rhodobacterales</taxon>
        <taxon>Paracoccaceae</taxon>
        <taxon>Pseudoprimorskyibacter</taxon>
    </lineage>
</organism>
<evidence type="ECO:0008006" key="4">
    <source>
        <dbReference type="Google" id="ProtNLM"/>
    </source>
</evidence>
<dbReference type="AlphaFoldDB" id="A0A2R8APN4"/>
<proteinExistence type="predicted"/>
<evidence type="ECO:0000313" key="2">
    <source>
        <dbReference type="EMBL" id="SPF77829.1"/>
    </source>
</evidence>
<dbReference type="RefSeq" id="WP_108885178.1">
    <property type="nucleotide sequence ID" value="NZ_OMOJ01000001.1"/>
</dbReference>
<dbReference type="OrthoDB" id="935695at2"/>
<sequence>MKHWLILAAMLAAPVHADEAEDAFVDANLLSIFYHELGHAMIDVLALPVFGQEEDAADVASILLIDVLWDAESALDLAYDASFGFAAEAMEQSEAEDVAFWDVHGPDQQRFFNTVCLFYGADPEGRADFAEDMDLPEERAETCEEEFDLANESWGPIWDELATENGSLLGFEAAAGATYSAGVIGAEVEALNAQFHWPQALLVETDTCDEPNAFYDPSRLAITICEEFEPYLRQLYRDWAD</sequence>
<dbReference type="Proteomes" id="UP000244904">
    <property type="component" value="Unassembled WGS sequence"/>
</dbReference>
<feature type="signal peptide" evidence="1">
    <location>
        <begin position="1"/>
        <end position="17"/>
    </location>
</feature>